<gene>
    <name evidence="1" type="ORF">U8465_11565</name>
</gene>
<name>A0ACC6MWL9_9HYPH</name>
<evidence type="ECO:0000313" key="2">
    <source>
        <dbReference type="Proteomes" id="UP001304050"/>
    </source>
</evidence>
<comment type="caution">
    <text evidence="1">The sequence shown here is derived from an EMBL/GenBank/DDBJ whole genome shotgun (WGS) entry which is preliminary data.</text>
</comment>
<sequence>MTLLNDKVAIITGASSGIGRAAAKLFAREGAKIVVTGRRQAALDAVVAEIEAEGGQAVAISGDVREEALQARLADTAVSRFGRLDIGFNNAGILGEMGPVAGLSLGGWRETLETNLTAAFLGAKHQSAAMGQGGGSLIFTSTFVGHTAGMPGMAAYAASKAGLIGFVQVLAAELGRQNIRVNALLPGGTDTPASITNAPDAAPDLLGFVEGLHALKRMAQPEEIANAALFLASDMASFVTGTAMLADGGVSISRT</sequence>
<keyword evidence="2" id="KW-1185">Reference proteome</keyword>
<evidence type="ECO:0000313" key="1">
    <source>
        <dbReference type="EMBL" id="MEA3517753.1"/>
    </source>
</evidence>
<reference evidence="1" key="1">
    <citation type="submission" date="2023-12" db="EMBL/GenBank/DDBJ databases">
        <title>Diversity of Rhizobium in root nodule of phaseolus vulgaris.</title>
        <authorList>
            <person name="Wang H."/>
        </authorList>
    </citation>
    <scope>NUCLEOTIDE SEQUENCE</scope>
    <source>
        <strain evidence="1">MJ31</strain>
    </source>
</reference>
<dbReference type="EMBL" id="JAYESG010000005">
    <property type="protein sequence ID" value="MEA3517753.1"/>
    <property type="molecule type" value="Genomic_DNA"/>
</dbReference>
<organism evidence="1 2">
    <name type="scientific">Rhizobium mulingense</name>
    <dbReference type="NCBI Taxonomy" id="3031128"/>
    <lineage>
        <taxon>Bacteria</taxon>
        <taxon>Pseudomonadati</taxon>
        <taxon>Pseudomonadota</taxon>
        <taxon>Alphaproteobacteria</taxon>
        <taxon>Hyphomicrobiales</taxon>
        <taxon>Rhizobiaceae</taxon>
        <taxon>Rhizobium/Agrobacterium group</taxon>
        <taxon>Rhizobium</taxon>
    </lineage>
</organism>
<proteinExistence type="predicted"/>
<accession>A0ACC6MWL9</accession>
<dbReference type="Proteomes" id="UP001304050">
    <property type="component" value="Unassembled WGS sequence"/>
</dbReference>
<protein>
    <submittedName>
        <fullName evidence="1">SDR family oxidoreductase</fullName>
    </submittedName>
</protein>